<dbReference type="SUPFAM" id="SSF51306">
    <property type="entry name" value="LexA/Signal peptidase"/>
    <property type="match status" value="1"/>
</dbReference>
<evidence type="ECO:0000256" key="4">
    <source>
        <dbReference type="ARBA" id="ARBA00023136"/>
    </source>
</evidence>
<dbReference type="GO" id="GO:0009003">
    <property type="term" value="F:signal peptidase activity"/>
    <property type="evidence" value="ECO:0007669"/>
    <property type="project" value="UniProtKB-EC"/>
</dbReference>
<evidence type="ECO:0000256" key="1">
    <source>
        <dbReference type="ARBA" id="ARBA00004370"/>
    </source>
</evidence>
<sequence>MTTATTPALDTGTVSTASRRVRRVAAARAATGESLLHYLAVSLSAALLVLILAIAAAVIGVPALVGGTAMTVLTQSMEPNLPPGTLVVIRPTPVDEIEVGDVITYQIRSGEAAVVSHRVISKTYADGELTFLTKGDNNDAADPDPVQPLQIRGTLWYALPLLGWVNNVLNGANRPIVIGVAAGALFVYAAGMVFAAGRDRRRTSASTDAASTDIAPSDVAPSDVAAS</sequence>
<gene>
    <name evidence="8" type="ORF">PUW80_01000</name>
</gene>
<keyword evidence="9" id="KW-1185">Reference proteome</keyword>
<name>A0ABT5SEJ3_9MICO</name>
<dbReference type="Proteomes" id="UP001218170">
    <property type="component" value="Unassembled WGS sequence"/>
</dbReference>
<keyword evidence="4 7" id="KW-0472">Membrane</keyword>
<dbReference type="PRINTS" id="PR00728">
    <property type="entry name" value="SIGNALPTASE"/>
</dbReference>
<dbReference type="NCBIfam" id="TIGR02228">
    <property type="entry name" value="sigpep_I_arch"/>
    <property type="match status" value="1"/>
</dbReference>
<keyword evidence="3 7" id="KW-1133">Transmembrane helix</keyword>
<evidence type="ECO:0000256" key="5">
    <source>
        <dbReference type="NCBIfam" id="TIGR02228"/>
    </source>
</evidence>
<reference evidence="8 9" key="1">
    <citation type="submission" date="2023-02" db="EMBL/GenBank/DDBJ databases">
        <title>Study of novel species of the Microbacterium genus.</title>
        <authorList>
            <person name="Arroyo-Herrera I."/>
            <person name="Roman-Ponce B."/>
            <person name="Vasquez-Murrieta M.S."/>
        </authorList>
    </citation>
    <scope>NUCLEOTIDE SEQUENCE [LARGE SCALE GENOMIC DNA]</scope>
    <source>
        <strain evidence="8 9">NE1TT3</strain>
    </source>
</reference>
<comment type="subcellular location">
    <subcellularLocation>
        <location evidence="1">Membrane</location>
    </subcellularLocation>
</comment>
<keyword evidence="2 7" id="KW-0812">Transmembrane</keyword>
<evidence type="ECO:0000313" key="9">
    <source>
        <dbReference type="Proteomes" id="UP001218170"/>
    </source>
</evidence>
<dbReference type="InterPro" id="IPR036286">
    <property type="entry name" value="LexA/Signal_pep-like_sf"/>
</dbReference>
<feature type="transmembrane region" description="Helical" evidence="7">
    <location>
        <begin position="38"/>
        <end position="65"/>
    </location>
</feature>
<dbReference type="EC" id="3.4.21.89" evidence="5"/>
<evidence type="ECO:0000256" key="6">
    <source>
        <dbReference type="SAM" id="MobiDB-lite"/>
    </source>
</evidence>
<feature type="transmembrane region" description="Helical" evidence="7">
    <location>
        <begin position="176"/>
        <end position="196"/>
    </location>
</feature>
<proteinExistence type="predicted"/>
<dbReference type="EMBL" id="JAQZCI010000001">
    <property type="protein sequence ID" value="MDD7960920.1"/>
    <property type="molecule type" value="Genomic_DNA"/>
</dbReference>
<dbReference type="CDD" id="cd06530">
    <property type="entry name" value="S26_SPase_I"/>
    <property type="match status" value="1"/>
</dbReference>
<evidence type="ECO:0000256" key="3">
    <source>
        <dbReference type="ARBA" id="ARBA00022989"/>
    </source>
</evidence>
<evidence type="ECO:0000256" key="2">
    <source>
        <dbReference type="ARBA" id="ARBA00022692"/>
    </source>
</evidence>
<dbReference type="PANTHER" id="PTHR10806">
    <property type="entry name" value="SIGNAL PEPTIDASE COMPLEX CATALYTIC SUBUNIT SEC11"/>
    <property type="match status" value="1"/>
</dbReference>
<protein>
    <recommendedName>
        <fullName evidence="5">Signal peptidase I</fullName>
        <ecNumber evidence="5">3.4.21.89</ecNumber>
    </recommendedName>
</protein>
<accession>A0ABT5SEJ3</accession>
<dbReference type="PANTHER" id="PTHR10806:SF6">
    <property type="entry name" value="SIGNAL PEPTIDASE COMPLEX CATALYTIC SUBUNIT SEC11"/>
    <property type="match status" value="1"/>
</dbReference>
<dbReference type="RefSeq" id="WP_274220740.1">
    <property type="nucleotide sequence ID" value="NZ_JAQZCG020000011.1"/>
</dbReference>
<evidence type="ECO:0000256" key="7">
    <source>
        <dbReference type="SAM" id="Phobius"/>
    </source>
</evidence>
<dbReference type="InterPro" id="IPR019533">
    <property type="entry name" value="Peptidase_S26"/>
</dbReference>
<evidence type="ECO:0000313" key="8">
    <source>
        <dbReference type="EMBL" id="MDD7960920.1"/>
    </source>
</evidence>
<organism evidence="8 9">
    <name type="scientific">Microbacterium thalli</name>
    <dbReference type="NCBI Taxonomy" id="3027921"/>
    <lineage>
        <taxon>Bacteria</taxon>
        <taxon>Bacillati</taxon>
        <taxon>Actinomycetota</taxon>
        <taxon>Actinomycetes</taxon>
        <taxon>Micrococcales</taxon>
        <taxon>Microbacteriaceae</taxon>
        <taxon>Microbacterium</taxon>
    </lineage>
</organism>
<feature type="region of interest" description="Disordered" evidence="6">
    <location>
        <begin position="205"/>
        <end position="227"/>
    </location>
</feature>
<keyword evidence="8" id="KW-0378">Hydrolase</keyword>
<dbReference type="InterPro" id="IPR001733">
    <property type="entry name" value="Peptidase_S26B"/>
</dbReference>
<comment type="caution">
    <text evidence="8">The sequence shown here is derived from an EMBL/GenBank/DDBJ whole genome shotgun (WGS) entry which is preliminary data.</text>
</comment>